<dbReference type="EC" id="2.1.1.360" evidence="2 14"/>
<dbReference type="Gene3D" id="3.40.50.150">
    <property type="entry name" value="Vaccinia Virus protein VP39"/>
    <property type="match status" value="1"/>
</dbReference>
<dbReference type="InterPro" id="IPR021162">
    <property type="entry name" value="Dot1"/>
</dbReference>
<feature type="binding site" evidence="15">
    <location>
        <position position="426"/>
    </location>
    <ligand>
        <name>S-adenosyl-L-methionine</name>
        <dbReference type="ChEBI" id="CHEBI:59789"/>
    </ligand>
</feature>
<feature type="compositionally biased region" description="Basic residues" evidence="16">
    <location>
        <begin position="64"/>
        <end position="74"/>
    </location>
</feature>
<dbReference type="GO" id="GO:0032259">
    <property type="term" value="P:methylation"/>
    <property type="evidence" value="ECO:0007669"/>
    <property type="project" value="UniProtKB-KW"/>
</dbReference>
<dbReference type="SUPFAM" id="SSF53335">
    <property type="entry name" value="S-adenosyl-L-methionine-dependent methyltransferases"/>
    <property type="match status" value="1"/>
</dbReference>
<evidence type="ECO:0000256" key="1">
    <source>
        <dbReference type="ARBA" id="ARBA00004123"/>
    </source>
</evidence>
<keyword evidence="6 14" id="KW-0949">S-adenosyl-L-methionine</keyword>
<dbReference type="GO" id="GO:0031509">
    <property type="term" value="P:subtelomeric heterochromatin formation"/>
    <property type="evidence" value="ECO:0007669"/>
    <property type="project" value="InterPro"/>
</dbReference>
<evidence type="ECO:0000256" key="4">
    <source>
        <dbReference type="ARBA" id="ARBA00022603"/>
    </source>
</evidence>
<dbReference type="GO" id="GO:0006281">
    <property type="term" value="P:DNA repair"/>
    <property type="evidence" value="ECO:0007669"/>
    <property type="project" value="InterPro"/>
</dbReference>
<gene>
    <name evidence="18" type="primary">DOT1</name>
    <name evidence="18" type="ORF">IWQ62_001890</name>
</gene>
<dbReference type="PIRSF" id="PIRSF017570">
    <property type="entry name" value="Histone_H3-K79_MeTrfase"/>
    <property type="match status" value="1"/>
</dbReference>
<keyword evidence="9 14" id="KW-0805">Transcription regulation</keyword>
<dbReference type="InterPro" id="IPR025789">
    <property type="entry name" value="DOT1_dom"/>
</dbReference>
<comment type="function">
    <text evidence="14">Histone methyltransferase that specifically trimethylates histone H3 to form H3K79me3. This methylation is required for telomere silencing and for the pachytene checkpoint during the meiotic cell cycle by allowing the recruitment of RAD9 to double strand breaks. Nucleosomes are preferred as substrate compared to free histone.</text>
</comment>
<dbReference type="Proteomes" id="UP001150925">
    <property type="component" value="Unassembled WGS sequence"/>
</dbReference>
<dbReference type="Pfam" id="PF08123">
    <property type="entry name" value="DOT1"/>
    <property type="match status" value="1"/>
</dbReference>
<feature type="binding site" evidence="15">
    <location>
        <begin position="462"/>
        <end position="463"/>
    </location>
    <ligand>
        <name>S-adenosyl-L-methionine</name>
        <dbReference type="ChEBI" id="CHEBI:59789"/>
    </ligand>
</feature>
<evidence type="ECO:0000256" key="13">
    <source>
        <dbReference type="ARBA" id="ARBA00047770"/>
    </source>
</evidence>
<dbReference type="GO" id="GO:0042393">
    <property type="term" value="F:histone binding"/>
    <property type="evidence" value="ECO:0007669"/>
    <property type="project" value="InterPro"/>
</dbReference>
<keyword evidence="7" id="KW-0677">Repeat</keyword>
<dbReference type="CDD" id="cd02440">
    <property type="entry name" value="AdoMet_MTases"/>
    <property type="match status" value="1"/>
</dbReference>
<evidence type="ECO:0000259" key="17">
    <source>
        <dbReference type="PROSITE" id="PS51569"/>
    </source>
</evidence>
<keyword evidence="11 14" id="KW-0539">Nucleus</keyword>
<evidence type="ECO:0000256" key="12">
    <source>
        <dbReference type="ARBA" id="ARBA00029821"/>
    </source>
</evidence>
<keyword evidence="10 14" id="KW-0804">Transcription</keyword>
<dbReference type="GO" id="GO:0005634">
    <property type="term" value="C:nucleus"/>
    <property type="evidence" value="ECO:0007669"/>
    <property type="project" value="UniProtKB-SubCell"/>
</dbReference>
<evidence type="ECO:0000256" key="11">
    <source>
        <dbReference type="ARBA" id="ARBA00023242"/>
    </source>
</evidence>
<reference evidence="18" key="1">
    <citation type="submission" date="2022-07" db="EMBL/GenBank/DDBJ databases">
        <title>Phylogenomic reconstructions and comparative analyses of Kickxellomycotina fungi.</title>
        <authorList>
            <person name="Reynolds N.K."/>
            <person name="Stajich J.E."/>
            <person name="Barry K."/>
            <person name="Grigoriev I.V."/>
            <person name="Crous P."/>
            <person name="Smith M.E."/>
        </authorList>
    </citation>
    <scope>NUCLEOTIDE SEQUENCE</scope>
    <source>
        <strain evidence="18">RSA 1196</strain>
    </source>
</reference>
<dbReference type="GO" id="GO:0000781">
    <property type="term" value="C:chromosome, telomeric region"/>
    <property type="evidence" value="ECO:0007669"/>
    <property type="project" value="GOC"/>
</dbReference>
<evidence type="ECO:0000256" key="10">
    <source>
        <dbReference type="ARBA" id="ARBA00023163"/>
    </source>
</evidence>
<feature type="compositionally biased region" description="Basic and acidic residues" evidence="16">
    <location>
        <begin position="78"/>
        <end position="92"/>
    </location>
</feature>
<accession>A0A9W8ARK1</accession>
<evidence type="ECO:0000256" key="5">
    <source>
        <dbReference type="ARBA" id="ARBA00022679"/>
    </source>
</evidence>
<dbReference type="GO" id="GO:0140956">
    <property type="term" value="F:histone H3K79 trimethyltransferase activity"/>
    <property type="evidence" value="ECO:0007669"/>
    <property type="project" value="UniProtKB-EC"/>
</dbReference>
<feature type="compositionally biased region" description="Low complexity" evidence="16">
    <location>
        <begin position="54"/>
        <end position="63"/>
    </location>
</feature>
<dbReference type="Gene3D" id="1.10.260.170">
    <property type="match status" value="1"/>
</dbReference>
<evidence type="ECO:0000256" key="8">
    <source>
        <dbReference type="ARBA" id="ARBA00022853"/>
    </source>
</evidence>
<comment type="caution">
    <text evidence="18">The sequence shown here is derived from an EMBL/GenBank/DDBJ whole genome shotgun (WGS) entry which is preliminary data.</text>
</comment>
<evidence type="ECO:0000256" key="3">
    <source>
        <dbReference type="ARBA" id="ARBA00020987"/>
    </source>
</evidence>
<dbReference type="PANTHER" id="PTHR21451">
    <property type="entry name" value="HISTONE H3 METHYLTRANSFERASE"/>
    <property type="match status" value="1"/>
</dbReference>
<feature type="domain" description="DOT1" evidence="17">
    <location>
        <begin position="250"/>
        <end position="571"/>
    </location>
</feature>
<comment type="subcellular location">
    <subcellularLocation>
        <location evidence="1 14">Nucleus</location>
    </subcellularLocation>
</comment>
<dbReference type="AlphaFoldDB" id="A0A9W8ARK1"/>
<comment type="catalytic activity">
    <reaction evidence="13 14">
        <text>L-lysyl(79)-[histone H3] + 3 S-adenosyl-L-methionine = N(6),N(6),N(6)-trimethyl-L-lysyl(79)-[histone H3] + 3 S-adenosyl-L-homocysteine + 3 H(+)</text>
        <dbReference type="Rhea" id="RHEA:60328"/>
        <dbReference type="Rhea" id="RHEA-COMP:15549"/>
        <dbReference type="Rhea" id="RHEA-COMP:15552"/>
        <dbReference type="ChEBI" id="CHEBI:15378"/>
        <dbReference type="ChEBI" id="CHEBI:29969"/>
        <dbReference type="ChEBI" id="CHEBI:57856"/>
        <dbReference type="ChEBI" id="CHEBI:59789"/>
        <dbReference type="ChEBI" id="CHEBI:61961"/>
        <dbReference type="EC" id="2.1.1.360"/>
    </reaction>
</comment>
<dbReference type="GO" id="GO:0000786">
    <property type="term" value="C:nucleosome"/>
    <property type="evidence" value="ECO:0007669"/>
    <property type="project" value="InterPro"/>
</dbReference>
<comment type="similarity">
    <text evidence="14">Belongs to the class I-like SAM-binding methyltransferase superfamily. DOT1 family.</text>
</comment>
<sequence>MDYLNFLQNLNQQSKAKQGTKQPRGKASTSSVQQANVQATVKPDQRNASHATKPFTTSSTHTHAPSHPHRRLKNGRPNADEPRAPIRRKPDTTTRPSKKLSQTPRQSSPSPSTSVRKRSSATNSPVAEPRKVRPRQTASTSPASTSRTLNDDFKDRLALAIPASIGRNTRWATVPGVEDWFTTLPPFASSKAVMKTNLQPYTEGFKWDESVTPQSSGDYTLGSMQFKTIELQYPGGRDAKEEFLLAVPSSAIKNPSARSSEYNPLHDIIATVETIIKFVVPKSYQEDFGNEAAGLLRQLIRATNRRLGLDFQVSIRRFNSMLTHVCEKRAFGEHLEQFQSGLPFDLVSHILYQTYSRTVAPIAESLTNYEAFSNQVYGEVNASLVHEFIRQTRLQHDQVFVDMGCGIGNVVLQIAAEVGCEAHGIEIMPQPSQLAMRQAVEFEARMQLYGLPHGSVELHTGDFLNHSAIHAQLRRAHVVLVNNYAFSSQLNQQLLQLFLDLEEGTQIISLKNFTPLDFKITSRNAGSPESILKVKQYPYWSDAVSWTSNGGHYFIHVVDRGPLRAFWASHA</sequence>
<dbReference type="InterPro" id="IPR030445">
    <property type="entry name" value="H3-K79_meTrfase"/>
</dbReference>
<proteinExistence type="inferred from homology"/>
<evidence type="ECO:0000256" key="15">
    <source>
        <dbReference type="PIRSR" id="PIRSR017570-1"/>
    </source>
</evidence>
<protein>
    <recommendedName>
        <fullName evidence="3 14">Histone-lysine N-methyltransferase, H3 lysine-79 specific</fullName>
        <ecNumber evidence="2 14">2.1.1.360</ecNumber>
    </recommendedName>
    <alternativeName>
        <fullName evidence="12 14">Histone H3-K79 methyltransferase</fullName>
    </alternativeName>
</protein>
<feature type="compositionally biased region" description="Low complexity" evidence="16">
    <location>
        <begin position="135"/>
        <end position="148"/>
    </location>
</feature>
<dbReference type="FunFam" id="3.40.50.150:FF:000033">
    <property type="entry name" value="Histone-lysine N-methyltransferase, H3 lysine-79 specific"/>
    <property type="match status" value="1"/>
</dbReference>
<keyword evidence="19" id="KW-1185">Reference proteome</keyword>
<keyword evidence="5 14" id="KW-0808">Transferase</keyword>
<evidence type="ECO:0000256" key="6">
    <source>
        <dbReference type="ARBA" id="ARBA00022691"/>
    </source>
</evidence>
<feature type="compositionally biased region" description="Low complexity" evidence="16">
    <location>
        <begin position="101"/>
        <end position="114"/>
    </location>
</feature>
<evidence type="ECO:0000313" key="18">
    <source>
        <dbReference type="EMBL" id="KAJ1967395.1"/>
    </source>
</evidence>
<name>A0A9W8ARK1_9FUNG</name>
<dbReference type="GO" id="GO:0000077">
    <property type="term" value="P:DNA damage checkpoint signaling"/>
    <property type="evidence" value="ECO:0007669"/>
    <property type="project" value="InterPro"/>
</dbReference>
<evidence type="ECO:0000256" key="9">
    <source>
        <dbReference type="ARBA" id="ARBA00023015"/>
    </source>
</evidence>
<evidence type="ECO:0000256" key="7">
    <source>
        <dbReference type="ARBA" id="ARBA00022737"/>
    </source>
</evidence>
<feature type="binding site" evidence="15">
    <location>
        <begin position="400"/>
        <end position="409"/>
    </location>
    <ligand>
        <name>S-adenosyl-L-methionine</name>
        <dbReference type="ChEBI" id="CHEBI:59789"/>
    </ligand>
</feature>
<evidence type="ECO:0000256" key="16">
    <source>
        <dbReference type="SAM" id="MobiDB-lite"/>
    </source>
</evidence>
<keyword evidence="8 14" id="KW-0156">Chromatin regulator</keyword>
<dbReference type="EMBL" id="JANBPY010000345">
    <property type="protein sequence ID" value="KAJ1967395.1"/>
    <property type="molecule type" value="Genomic_DNA"/>
</dbReference>
<evidence type="ECO:0000256" key="14">
    <source>
        <dbReference type="PIRNR" id="PIRNR017570"/>
    </source>
</evidence>
<keyword evidence="4 14" id="KW-0489">Methyltransferase</keyword>
<dbReference type="InterPro" id="IPR029063">
    <property type="entry name" value="SAM-dependent_MTases_sf"/>
</dbReference>
<evidence type="ECO:0000313" key="19">
    <source>
        <dbReference type="Proteomes" id="UP001150925"/>
    </source>
</evidence>
<evidence type="ECO:0000256" key="2">
    <source>
        <dbReference type="ARBA" id="ARBA00012190"/>
    </source>
</evidence>
<dbReference type="OrthoDB" id="443402at2759"/>
<dbReference type="PROSITE" id="PS51569">
    <property type="entry name" value="DOT1"/>
    <property type="match status" value="1"/>
</dbReference>
<feature type="compositionally biased region" description="Polar residues" evidence="16">
    <location>
        <begin position="1"/>
        <end position="39"/>
    </location>
</feature>
<feature type="region of interest" description="Disordered" evidence="16">
    <location>
        <begin position="1"/>
        <end position="149"/>
    </location>
</feature>
<organism evidence="18 19">
    <name type="scientific">Dispira parvispora</name>
    <dbReference type="NCBI Taxonomy" id="1520584"/>
    <lineage>
        <taxon>Eukaryota</taxon>
        <taxon>Fungi</taxon>
        <taxon>Fungi incertae sedis</taxon>
        <taxon>Zoopagomycota</taxon>
        <taxon>Kickxellomycotina</taxon>
        <taxon>Dimargaritomycetes</taxon>
        <taxon>Dimargaritales</taxon>
        <taxon>Dimargaritaceae</taxon>
        <taxon>Dispira</taxon>
    </lineage>
</organism>
<dbReference type="PANTHER" id="PTHR21451:SF0">
    <property type="entry name" value="HISTONE-LYSINE N-METHYLTRANSFERASE, H3 LYSINE-79 SPECIFIC"/>
    <property type="match status" value="1"/>
</dbReference>